<dbReference type="InterPro" id="IPR038548">
    <property type="entry name" value="SporV_AA_N_sf"/>
</dbReference>
<name>A0A072NJ87_SCHAZ</name>
<keyword evidence="1" id="KW-1133">Transmembrane helix</keyword>
<dbReference type="OrthoDB" id="9782754at2"/>
<dbReference type="Gene3D" id="2.60.480.10">
    <property type="entry name" value="eubacterium ventriosum atcc domain"/>
    <property type="match status" value="1"/>
</dbReference>
<dbReference type="AlphaFoldDB" id="A0A072NJ87"/>
<feature type="transmembrane region" description="Helical" evidence="1">
    <location>
        <begin position="148"/>
        <end position="166"/>
    </location>
</feature>
<keyword evidence="1" id="KW-0472">Membrane</keyword>
<keyword evidence="1" id="KW-0812">Transmembrane</keyword>
<reference evidence="3 4" key="1">
    <citation type="submission" date="2014-04" db="EMBL/GenBank/DDBJ databases">
        <title>Draft genome sequence of Bacillus azotoformans MEV2011, a (co-) denitrifying strain unable to grow in the presence of oxygen.</title>
        <authorList>
            <person name="Nielsen M."/>
            <person name="Schreiber L."/>
            <person name="Finster K."/>
            <person name="Schramm A."/>
        </authorList>
    </citation>
    <scope>NUCLEOTIDE SEQUENCE [LARGE SCALE GENOMIC DNA]</scope>
    <source>
        <strain evidence="3 4">MEV2011</strain>
    </source>
</reference>
<dbReference type="Pfam" id="PF12164">
    <property type="entry name" value="SporV_AA"/>
    <property type="match status" value="1"/>
</dbReference>
<proteinExistence type="predicted"/>
<gene>
    <name evidence="3" type="ORF">M670_03371</name>
</gene>
<protein>
    <submittedName>
        <fullName evidence="3">Stage V sporulation protein AA</fullName>
    </submittedName>
</protein>
<evidence type="ECO:0000259" key="2">
    <source>
        <dbReference type="Pfam" id="PF12164"/>
    </source>
</evidence>
<dbReference type="PATRIC" id="fig|1348973.3.peg.3250"/>
<dbReference type="InterPro" id="IPR021997">
    <property type="entry name" value="SporV_AA"/>
</dbReference>
<feature type="transmembrane region" description="Helical" evidence="1">
    <location>
        <begin position="97"/>
        <end position="118"/>
    </location>
</feature>
<evidence type="ECO:0000313" key="4">
    <source>
        <dbReference type="Proteomes" id="UP000027936"/>
    </source>
</evidence>
<dbReference type="EMBL" id="JJRY01000015">
    <property type="protein sequence ID" value="KEF37337.1"/>
    <property type="molecule type" value="Genomic_DNA"/>
</dbReference>
<dbReference type="RefSeq" id="WP_035196944.1">
    <property type="nucleotide sequence ID" value="NZ_JJRY01000015.1"/>
</dbReference>
<organism evidence="3 4">
    <name type="scientific">Schinkia azotoformans MEV2011</name>
    <dbReference type="NCBI Taxonomy" id="1348973"/>
    <lineage>
        <taxon>Bacteria</taxon>
        <taxon>Bacillati</taxon>
        <taxon>Bacillota</taxon>
        <taxon>Bacilli</taxon>
        <taxon>Bacillales</taxon>
        <taxon>Bacillaceae</taxon>
        <taxon>Calidifontibacillus/Schinkia group</taxon>
        <taxon>Schinkia</taxon>
    </lineage>
</organism>
<accession>A0A072NJ87</accession>
<feature type="domain" description="Stage V sporulation protein AA" evidence="2">
    <location>
        <begin position="4"/>
        <end position="91"/>
    </location>
</feature>
<evidence type="ECO:0000313" key="3">
    <source>
        <dbReference type="EMBL" id="KEF37337.1"/>
    </source>
</evidence>
<comment type="caution">
    <text evidence="3">The sequence shown here is derived from an EMBL/GenBank/DDBJ whole genome shotgun (WGS) entry which is preliminary data.</text>
</comment>
<sequence>MKEDTIYLRMRLRVQTKPDSIIKIGDITQVIGPENIVNQIQSLSLYQISKSDKNIVVIDLMHIINTIQSFNSAIDIQTIGPTQTIIDVIYKPKKPNIGFIILVWLLLFIGSAITIMNFHEDVSMQQVHQKLYYIITGEELLKPLLLQIPYSLGLGIGMILFFNHLFKKRINEEPSPLEVEMFKYQQDLDQYVIIKENKETVKRVGHDP</sequence>
<dbReference type="Proteomes" id="UP000027936">
    <property type="component" value="Unassembled WGS sequence"/>
</dbReference>
<evidence type="ECO:0000256" key="1">
    <source>
        <dbReference type="SAM" id="Phobius"/>
    </source>
</evidence>